<evidence type="ECO:0000259" key="10">
    <source>
        <dbReference type="PROSITE" id="PS51278"/>
    </source>
</evidence>
<accession>A0A0G0YFQ4</accession>
<dbReference type="CDD" id="cd05008">
    <property type="entry name" value="SIS_GlmS_GlmD_1"/>
    <property type="match status" value="1"/>
</dbReference>
<dbReference type="GO" id="GO:0046349">
    <property type="term" value="P:amino sugar biosynthetic process"/>
    <property type="evidence" value="ECO:0007669"/>
    <property type="project" value="UniProtKB-ARBA"/>
</dbReference>
<dbReference type="GO" id="GO:0097367">
    <property type="term" value="F:carbohydrate derivative binding"/>
    <property type="evidence" value="ECO:0007669"/>
    <property type="project" value="InterPro"/>
</dbReference>
<dbReference type="GO" id="GO:0004360">
    <property type="term" value="F:glutamine-fructose-6-phosphate transaminase (isomerizing) activity"/>
    <property type="evidence" value="ECO:0007669"/>
    <property type="project" value="UniProtKB-EC"/>
</dbReference>
<dbReference type="Gene3D" id="3.40.50.10490">
    <property type="entry name" value="Glucose-6-phosphate isomerase like protein, domain 1"/>
    <property type="match status" value="2"/>
</dbReference>
<reference evidence="12 13" key="1">
    <citation type="journal article" date="2015" name="Nature">
        <title>rRNA introns, odd ribosomes, and small enigmatic genomes across a large radiation of phyla.</title>
        <authorList>
            <person name="Brown C.T."/>
            <person name="Hug L.A."/>
            <person name="Thomas B.C."/>
            <person name="Sharon I."/>
            <person name="Castelle C.J."/>
            <person name="Singh A."/>
            <person name="Wilkins M.J."/>
            <person name="Williams K.H."/>
            <person name="Banfield J.F."/>
        </authorList>
    </citation>
    <scope>NUCLEOTIDE SEQUENCE [LARGE SCALE GENOMIC DNA]</scope>
</reference>
<comment type="catalytic activity">
    <reaction evidence="1">
        <text>D-fructose 6-phosphate + L-glutamine = D-glucosamine 6-phosphate + L-glutamate</text>
        <dbReference type="Rhea" id="RHEA:13237"/>
        <dbReference type="ChEBI" id="CHEBI:29985"/>
        <dbReference type="ChEBI" id="CHEBI:58359"/>
        <dbReference type="ChEBI" id="CHEBI:58725"/>
        <dbReference type="ChEBI" id="CHEBI:61527"/>
        <dbReference type="EC" id="2.6.1.16"/>
    </reaction>
</comment>
<dbReference type="CDD" id="cd05009">
    <property type="entry name" value="SIS_GlmS_GlmD_2"/>
    <property type="match status" value="1"/>
</dbReference>
<feature type="domain" description="SIS" evidence="11">
    <location>
        <begin position="286"/>
        <end position="425"/>
    </location>
</feature>
<feature type="non-terminal residue" evidence="12">
    <location>
        <position position="582"/>
    </location>
</feature>
<dbReference type="InterPro" id="IPR005855">
    <property type="entry name" value="GFAT"/>
</dbReference>
<dbReference type="SUPFAM" id="SSF56235">
    <property type="entry name" value="N-terminal nucleophile aminohydrolases (Ntn hydrolases)"/>
    <property type="match status" value="1"/>
</dbReference>
<evidence type="ECO:0000256" key="1">
    <source>
        <dbReference type="ARBA" id="ARBA00001031"/>
    </source>
</evidence>
<dbReference type="FunFam" id="3.60.20.10:FF:000006">
    <property type="entry name" value="Glutamine--fructose-6-phosphate aminotransferase [isomerizing]"/>
    <property type="match status" value="1"/>
</dbReference>
<dbReference type="FunFam" id="3.40.50.10490:FF:000001">
    <property type="entry name" value="Glutamine--fructose-6-phosphate aminotransferase [isomerizing]"/>
    <property type="match status" value="1"/>
</dbReference>
<evidence type="ECO:0000256" key="4">
    <source>
        <dbReference type="ARBA" id="ARBA00016090"/>
    </source>
</evidence>
<dbReference type="InterPro" id="IPR035466">
    <property type="entry name" value="GlmS/AgaS_SIS"/>
</dbReference>
<dbReference type="Gene3D" id="3.60.20.10">
    <property type="entry name" value="Glutamine Phosphoribosylpyrophosphate, subunit 1, domain 1"/>
    <property type="match status" value="1"/>
</dbReference>
<dbReference type="EMBL" id="LCAV01000010">
    <property type="protein sequence ID" value="KKR99137.1"/>
    <property type="molecule type" value="Genomic_DNA"/>
</dbReference>
<name>A0A0G0YFQ4_9BACT</name>
<dbReference type="InterPro" id="IPR035490">
    <property type="entry name" value="GlmS/FrlB_SIS"/>
</dbReference>
<dbReference type="InterPro" id="IPR046348">
    <property type="entry name" value="SIS_dom_sf"/>
</dbReference>
<evidence type="ECO:0000256" key="8">
    <source>
        <dbReference type="ARBA" id="ARBA00022737"/>
    </source>
</evidence>
<keyword evidence="7 12" id="KW-0808">Transferase</keyword>
<proteinExistence type="predicted"/>
<dbReference type="Pfam" id="PF01380">
    <property type="entry name" value="SIS"/>
    <property type="match status" value="2"/>
</dbReference>
<comment type="caution">
    <text evidence="12">The sequence shown here is derived from an EMBL/GenBank/DDBJ whole genome shotgun (WGS) entry which is preliminary data.</text>
</comment>
<keyword evidence="9" id="KW-0315">Glutamine amidotransferase</keyword>
<dbReference type="InterPro" id="IPR029055">
    <property type="entry name" value="Ntn_hydrolases_N"/>
</dbReference>
<dbReference type="PATRIC" id="fig|1619048.3.peg.376"/>
<dbReference type="STRING" id="1619048.UU49_C0010G0001"/>
<organism evidence="12 13">
    <name type="scientific">Candidatus Magasanikbacteria bacterium GW2011_GWC2_41_17</name>
    <dbReference type="NCBI Taxonomy" id="1619048"/>
    <lineage>
        <taxon>Bacteria</taxon>
        <taxon>Candidatus Magasanikiibacteriota</taxon>
    </lineage>
</organism>
<dbReference type="GO" id="GO:0005829">
    <property type="term" value="C:cytosol"/>
    <property type="evidence" value="ECO:0007669"/>
    <property type="project" value="TreeGrafter"/>
</dbReference>
<evidence type="ECO:0000256" key="7">
    <source>
        <dbReference type="ARBA" id="ARBA00022679"/>
    </source>
</evidence>
<evidence type="ECO:0000256" key="3">
    <source>
        <dbReference type="ARBA" id="ARBA00012916"/>
    </source>
</evidence>
<dbReference type="InterPro" id="IPR017932">
    <property type="entry name" value="GATase_2_dom"/>
</dbReference>
<dbReference type="GO" id="GO:0006487">
    <property type="term" value="P:protein N-linked glycosylation"/>
    <property type="evidence" value="ECO:0007669"/>
    <property type="project" value="TreeGrafter"/>
</dbReference>
<dbReference type="PROSITE" id="PS51278">
    <property type="entry name" value="GATASE_TYPE_2"/>
    <property type="match status" value="1"/>
</dbReference>
<dbReference type="GO" id="GO:0006002">
    <property type="term" value="P:fructose 6-phosphate metabolic process"/>
    <property type="evidence" value="ECO:0007669"/>
    <property type="project" value="TreeGrafter"/>
</dbReference>
<sequence length="582" mass="64352">MCGIIGYLGKQNAVPILINGLRRLEYRGYDSAGLVVIGQNGELTRERAVGKIDALANKIKNKNIFGSVGIAHTRWATHGGVTEENAHPHFSCDGKIALAHNGIIENYRELKTGLLKDHQFTSETDSEVLAHLIEHFYHDNLRLAVEKALALVVGTYGIAVVSSAEPKKIVCARRGSPLVLGVADEAFFIASDASPLLPYTKRVVYLDDGEILEITPEKFQIFNFRDEQIQKNAEQIEWTEAQAQMQGFPHFMLKEIFDQPQVFQDALAGRLLPQEGAAHLGGLNLSEEELRQIERIVIIACGTAFYASLVGKYAIEHCTGLPVSVEIASEFRYRDPVILPHTLVLAVSQSGETADTLAAMREAKNKGAIVMGIVNVVGSTIAREAGRGVYIHAGPELAVASTKAFTNQAAILVLLGLQLGRQRRISLVKGQQIIEEIKQIPTKMQKILKQSEQIKKIAEKYQNYEHMFFLGRGINYPLAMEGALKLKEISYIHAEGYPAGEMKHGPIALIDEKCPVFGIMTKDSLYDKTRSNIEEIRARHGRVILLATDGDEEAQRLAEDVIFVPSTMEMLEPFLNVLPLQL</sequence>
<keyword evidence="5" id="KW-0963">Cytoplasm</keyword>
<feature type="domain" description="SIS" evidence="11">
    <location>
        <begin position="457"/>
        <end position="582"/>
    </location>
</feature>
<gene>
    <name evidence="12" type="ORF">UU49_C0010G0001</name>
</gene>
<dbReference type="InterPro" id="IPR001347">
    <property type="entry name" value="SIS_dom"/>
</dbReference>
<keyword evidence="6 12" id="KW-0032">Aminotransferase</keyword>
<dbReference type="NCBIfam" id="NF001484">
    <property type="entry name" value="PRK00331.1"/>
    <property type="match status" value="1"/>
</dbReference>
<dbReference type="CDD" id="cd00714">
    <property type="entry name" value="GFAT"/>
    <property type="match status" value="1"/>
</dbReference>
<keyword evidence="8" id="KW-0677">Repeat</keyword>
<evidence type="ECO:0000256" key="5">
    <source>
        <dbReference type="ARBA" id="ARBA00022490"/>
    </source>
</evidence>
<dbReference type="PANTHER" id="PTHR10937">
    <property type="entry name" value="GLUCOSAMINE--FRUCTOSE-6-PHOSPHATE AMINOTRANSFERASE, ISOMERIZING"/>
    <property type="match status" value="1"/>
</dbReference>
<dbReference type="AlphaFoldDB" id="A0A0G0YFQ4"/>
<dbReference type="PANTHER" id="PTHR10937:SF0">
    <property type="entry name" value="GLUTAMINE--FRUCTOSE-6-PHOSPHATE TRANSAMINASE (ISOMERIZING)"/>
    <property type="match status" value="1"/>
</dbReference>
<evidence type="ECO:0000256" key="2">
    <source>
        <dbReference type="ARBA" id="ARBA00004496"/>
    </source>
</evidence>
<dbReference type="Proteomes" id="UP000034108">
    <property type="component" value="Unassembled WGS sequence"/>
</dbReference>
<evidence type="ECO:0000256" key="9">
    <source>
        <dbReference type="ARBA" id="ARBA00022962"/>
    </source>
</evidence>
<evidence type="ECO:0000259" key="11">
    <source>
        <dbReference type="PROSITE" id="PS51464"/>
    </source>
</evidence>
<dbReference type="EC" id="2.6.1.16" evidence="3"/>
<evidence type="ECO:0000313" key="13">
    <source>
        <dbReference type="Proteomes" id="UP000034108"/>
    </source>
</evidence>
<dbReference type="NCBIfam" id="TIGR01135">
    <property type="entry name" value="glmS"/>
    <property type="match status" value="1"/>
</dbReference>
<evidence type="ECO:0000313" key="12">
    <source>
        <dbReference type="EMBL" id="KKR99137.1"/>
    </source>
</evidence>
<dbReference type="GO" id="GO:0006047">
    <property type="term" value="P:UDP-N-acetylglucosamine metabolic process"/>
    <property type="evidence" value="ECO:0007669"/>
    <property type="project" value="TreeGrafter"/>
</dbReference>
<dbReference type="Pfam" id="PF13522">
    <property type="entry name" value="GATase_6"/>
    <property type="match status" value="1"/>
</dbReference>
<dbReference type="SUPFAM" id="SSF53697">
    <property type="entry name" value="SIS domain"/>
    <property type="match status" value="1"/>
</dbReference>
<protein>
    <recommendedName>
        <fullName evidence="4">Glutamine--fructose-6-phosphate aminotransferase [isomerizing]</fullName>
        <ecNumber evidence="3">2.6.1.16</ecNumber>
    </recommendedName>
</protein>
<dbReference type="FunFam" id="3.40.50.10490:FF:000002">
    <property type="entry name" value="Glutamine--fructose-6-phosphate aminotransferase [isomerizing]"/>
    <property type="match status" value="1"/>
</dbReference>
<feature type="domain" description="Glutamine amidotransferase type-2" evidence="10">
    <location>
        <begin position="2"/>
        <end position="217"/>
    </location>
</feature>
<dbReference type="InterPro" id="IPR047084">
    <property type="entry name" value="GFAT_N"/>
</dbReference>
<evidence type="ECO:0000256" key="6">
    <source>
        <dbReference type="ARBA" id="ARBA00022576"/>
    </source>
</evidence>
<comment type="subcellular location">
    <subcellularLocation>
        <location evidence="2">Cytoplasm</location>
    </subcellularLocation>
</comment>
<dbReference type="PROSITE" id="PS51464">
    <property type="entry name" value="SIS"/>
    <property type="match status" value="2"/>
</dbReference>